<protein>
    <submittedName>
        <fullName evidence="2">Uncharacterized protein</fullName>
    </submittedName>
</protein>
<organism evidence="2 3">
    <name type="scientific">Ruminococcus albus (strain ATCC 27210 / DSM 20455 / JCM 14654 / NCDO 2250 / 7)</name>
    <dbReference type="NCBI Taxonomy" id="697329"/>
    <lineage>
        <taxon>Bacteria</taxon>
        <taxon>Bacillati</taxon>
        <taxon>Bacillota</taxon>
        <taxon>Clostridia</taxon>
        <taxon>Eubacteriales</taxon>
        <taxon>Oscillospiraceae</taxon>
        <taxon>Ruminococcus</taxon>
    </lineage>
</organism>
<reference evidence="3" key="1">
    <citation type="journal article" date="2011" name="J. Bacteriol.">
        <title>Complete genome of the cellulolytic ruminal bacterium Ruminococcus albus 7.</title>
        <authorList>
            <person name="Suen G."/>
            <person name="Stevenson D.M."/>
            <person name="Bruce D.C."/>
            <person name="Chertkov O."/>
            <person name="Copeland A."/>
            <person name="Cheng J.F."/>
            <person name="Detter C."/>
            <person name="Detter J.C."/>
            <person name="Goodwin L.A."/>
            <person name="Han C.S."/>
            <person name="Hauser L.J."/>
            <person name="Ivanova N.N."/>
            <person name="Kyrpides N.C."/>
            <person name="Land M.L."/>
            <person name="Lapidus A."/>
            <person name="Lucas S."/>
            <person name="Ovchinnikova G."/>
            <person name="Pitluck S."/>
            <person name="Tapia R."/>
            <person name="Woyke T."/>
            <person name="Boyum J."/>
            <person name="Mead D."/>
            <person name="Weimer P.J."/>
        </authorList>
    </citation>
    <scope>NUCLEOTIDE SEQUENCE [LARGE SCALE GENOMIC DNA]</scope>
    <source>
        <strain evidence="3">ATCC 27210 / DSM 20455 / JCM 14654 / NCDO 2250 / 7</strain>
        <plasmid evidence="3">pRUMAL01</plasmid>
    </source>
</reference>
<feature type="transmembrane region" description="Helical" evidence="1">
    <location>
        <begin position="7"/>
        <end position="27"/>
    </location>
</feature>
<dbReference type="EMBL" id="CP002404">
    <property type="protein sequence ID" value="ADU24084.1"/>
    <property type="molecule type" value="Genomic_DNA"/>
</dbReference>
<dbReference type="HOGENOM" id="CLU_681305_0_0_9"/>
<keyword evidence="1" id="KW-0812">Transmembrane</keyword>
<keyword evidence="1" id="KW-1133">Transmembrane helix</keyword>
<evidence type="ECO:0000313" key="2">
    <source>
        <dbReference type="EMBL" id="ADU24084.1"/>
    </source>
</evidence>
<gene>
    <name evidence="2" type="ordered locus">Rumal_3645</name>
</gene>
<proteinExistence type="predicted"/>
<dbReference type="AlphaFoldDB" id="E6UK88"/>
<evidence type="ECO:0000256" key="1">
    <source>
        <dbReference type="SAM" id="Phobius"/>
    </source>
</evidence>
<dbReference type="RefSeq" id="WP_013483632.1">
    <property type="nucleotide sequence ID" value="NC_014824.1"/>
</dbReference>
<keyword evidence="1" id="KW-0472">Membrane</keyword>
<sequence precursor="true">MKNTKKIIASVMAIAMISAIVPISAFATDYNAEGNAMTDVTWTSSAVYTVTIPATVALGNEATIEAGNVNLNAGEQLNVTLSGTSDADNAFKLTTATDSLTYTVSKGGDNVAVGDVVLNVAAGTQTSSSTLKFNEPATTPNAGDYTGTVTFTISVESAETIVDLSTLTADYVAKDGVTLTGTLAANVKISIADGATVTLKDANITNLGKNCDWAGINCPNDATIILKGTNTICAGRGSDDYNNYPGIWIAKDKTLTIGGDGSLTAYSNAINPGGAGIGGGYQVACGNIVINGGTITATGGDSAAGIGGGPDTSCGDITINGGTITATGYNGAAGIGSGRNTGVQSKTSCGNITIANTVTKVTATKGKGDTGAHSIGPGGGGVCGTVTIGNNVGAISVSPYTYEP</sequence>
<accession>E6UK88</accession>
<dbReference type="eggNOG" id="COG5492">
    <property type="taxonomic scope" value="Bacteria"/>
</dbReference>
<evidence type="ECO:0000313" key="3">
    <source>
        <dbReference type="Proteomes" id="UP000006919"/>
    </source>
</evidence>
<keyword evidence="2" id="KW-0614">Plasmid</keyword>
<dbReference type="Proteomes" id="UP000006919">
    <property type="component" value="Plasmid pRUMAL01"/>
</dbReference>
<dbReference type="Pfam" id="PF18889">
    <property type="entry name" value="Beta_helix_3"/>
    <property type="match status" value="2"/>
</dbReference>
<name>E6UK88_RUMA7</name>
<geneLocation type="plasmid" evidence="2 3">
    <name>pRUMAL01</name>
</geneLocation>
<dbReference type="KEGG" id="ral:Rumal_3645"/>